<evidence type="ECO:0000256" key="9">
    <source>
        <dbReference type="ARBA" id="ARBA00022871"/>
    </source>
</evidence>
<dbReference type="EMBL" id="JADBJN010000001">
    <property type="protein sequence ID" value="KAG5681195.1"/>
    <property type="molecule type" value="Genomic_DNA"/>
</dbReference>
<protein>
    <recommendedName>
        <fullName evidence="3">Protein asunder</fullName>
    </recommendedName>
    <alternativeName>
        <fullName evidence="15">Cell cycle regulator Mat89Bb</fullName>
    </alternativeName>
    <alternativeName>
        <fullName evidence="14">Set apart in position or space protein</fullName>
    </alternativeName>
</protein>
<dbReference type="GO" id="GO:0030154">
    <property type="term" value="P:cell differentiation"/>
    <property type="evidence" value="ECO:0007669"/>
    <property type="project" value="UniProtKB-KW"/>
</dbReference>
<keyword evidence="6" id="KW-0132">Cell division</keyword>
<evidence type="ECO:0000256" key="14">
    <source>
        <dbReference type="ARBA" id="ARBA00030658"/>
    </source>
</evidence>
<keyword evidence="19" id="KW-1185">Reference proteome</keyword>
<dbReference type="GO" id="GO:0048471">
    <property type="term" value="C:perinuclear region of cytoplasm"/>
    <property type="evidence" value="ECO:0007669"/>
    <property type="project" value="UniProtKB-SubCell"/>
</dbReference>
<comment type="similarity">
    <text evidence="16">Belongs to the Integrator subunit 13 family.</text>
</comment>
<evidence type="ECO:0000313" key="18">
    <source>
        <dbReference type="EMBL" id="KAG5681195.1"/>
    </source>
</evidence>
<evidence type="ECO:0000313" key="19">
    <source>
        <dbReference type="Proteomes" id="UP001107558"/>
    </source>
</evidence>
<keyword evidence="7" id="KW-0498">Mitosis</keyword>
<evidence type="ECO:0000256" key="6">
    <source>
        <dbReference type="ARBA" id="ARBA00022618"/>
    </source>
</evidence>
<keyword evidence="11" id="KW-0539">Nucleus</keyword>
<dbReference type="GO" id="GO:0051321">
    <property type="term" value="P:meiotic cell cycle"/>
    <property type="evidence" value="ECO:0007669"/>
    <property type="project" value="UniProtKB-KW"/>
</dbReference>
<comment type="subcellular location">
    <subcellularLocation>
        <location evidence="2">Cytoplasm</location>
        <location evidence="2">Perinuclear region</location>
    </subcellularLocation>
    <subcellularLocation>
        <location evidence="1">Nucleus</location>
    </subcellularLocation>
</comment>
<evidence type="ECO:0000256" key="13">
    <source>
        <dbReference type="ARBA" id="ARBA00023306"/>
    </source>
</evidence>
<keyword evidence="9" id="KW-0744">Spermatogenesis</keyword>
<evidence type="ECO:0000256" key="16">
    <source>
        <dbReference type="ARBA" id="ARBA00061603"/>
    </source>
</evidence>
<evidence type="ECO:0000256" key="17">
    <source>
        <dbReference type="ARBA" id="ARBA00065185"/>
    </source>
</evidence>
<comment type="caution">
    <text evidence="18">The sequence shown here is derived from an EMBL/GenBank/DDBJ whole genome shotgun (WGS) entry which is preliminary data.</text>
</comment>
<keyword evidence="4" id="KW-0217">Developmental protein</keyword>
<evidence type="ECO:0000256" key="15">
    <source>
        <dbReference type="ARBA" id="ARBA00032585"/>
    </source>
</evidence>
<dbReference type="InterPro" id="IPR019355">
    <property type="entry name" value="Cell_cycle_regulator_Mat89Bb"/>
</dbReference>
<dbReference type="GO" id="GO:0032039">
    <property type="term" value="C:integrator complex"/>
    <property type="evidence" value="ECO:0007669"/>
    <property type="project" value="TreeGrafter"/>
</dbReference>
<dbReference type="AlphaFoldDB" id="A0A9J6CHG4"/>
<name>A0A9J6CHG4_POLVA</name>
<evidence type="ECO:0000256" key="10">
    <source>
        <dbReference type="ARBA" id="ARBA00023054"/>
    </source>
</evidence>
<dbReference type="OrthoDB" id="5844105at2759"/>
<gene>
    <name evidence="18" type="ORF">PVAND_010652</name>
</gene>
<evidence type="ECO:0000256" key="3">
    <source>
        <dbReference type="ARBA" id="ARBA00020501"/>
    </source>
</evidence>
<evidence type="ECO:0000256" key="5">
    <source>
        <dbReference type="ARBA" id="ARBA00022490"/>
    </source>
</evidence>
<proteinExistence type="inferred from homology"/>
<evidence type="ECO:0000256" key="12">
    <source>
        <dbReference type="ARBA" id="ARBA00023254"/>
    </source>
</evidence>
<sequence length="642" mass="72065">MNLNCKTLFVLDHTPYFGISSEEVSIDVRQSARVTVKKSLWTNAIESSIEYCRIVWDLFPVGGKLIRFIISDKAAHIVNTWDPHTQNMNHISNAMIMVGAPRNVPQTSEYTVIHGLRAAIEALAEATEFQKEYMQKHDRRVSNRGRVIVCTSARDNSSMNSLEKIFHQVLIQQNSISSSSKNDGLLNIDFCHLVIINLYPGTETLVTNRAYHEISSILGSEIHSYPSAKLPKLLMTLILRHYNLASTTVTNIPMKEEQNSSSSANYDVEIFHESTSHSVFVGAELPRSIKDGFDYETVTLKWCTPRSGNPEMQNCVAQNRITPVDVTSRPSSCLINFLLSGRSVLLEMPRKSGGKVTSHLLSAHGGEIFIHSLNTARSVLEDAPSISEGIGGKVANYRIPDFIQTALQQRLVPLKMKYPDENLGKVRAKIAKMTKYWPLTFNSTVVYNIRQYLEPILVLTQKEDLTEEEVLACQQCIYQLVGVEARHDLVLNNQRIKGNKKTEQYVLMWNELEVIVGLNGKSAGHKAILQCIRKVRSSQTSDANEKMEIDSALGGLRKMLDINETSVNILRSSPLSPTTPLDRHNKSLKHRATMSLYDIMMAKELANSNKRMDFSGRLATPDGQIAVLYPHLAAKEQNDIKL</sequence>
<evidence type="ECO:0000256" key="2">
    <source>
        <dbReference type="ARBA" id="ARBA00004556"/>
    </source>
</evidence>
<keyword evidence="8" id="KW-0221">Differentiation</keyword>
<dbReference type="Proteomes" id="UP001107558">
    <property type="component" value="Chromosome 1"/>
</dbReference>
<evidence type="ECO:0000256" key="4">
    <source>
        <dbReference type="ARBA" id="ARBA00022473"/>
    </source>
</evidence>
<comment type="subunit">
    <text evidence="17">Belongs to the multiprotein complex Integrator, at least composed of IntS1, IntS2, IntS3, IntS4, omd/IntS5, IntS6, defl/IntS7, IntS8, IntS9, IntS10, IntS11, IntS12, asun/IntS13, IntS14 and IntS15. The core complex associates with protein phosphatase 2A subunits mts/PP2A and Pp2A-29B, to form the Integrator-PP2A (INTAC) complex.</text>
</comment>
<keyword evidence="13" id="KW-0131">Cell cycle</keyword>
<dbReference type="GO" id="GO:0007283">
    <property type="term" value="P:spermatogenesis"/>
    <property type="evidence" value="ECO:0007669"/>
    <property type="project" value="UniProtKB-KW"/>
</dbReference>
<reference evidence="18" key="1">
    <citation type="submission" date="2021-03" db="EMBL/GenBank/DDBJ databases">
        <title>Chromosome level genome of the anhydrobiotic midge Polypedilum vanderplanki.</title>
        <authorList>
            <person name="Yoshida Y."/>
            <person name="Kikawada T."/>
            <person name="Gusev O."/>
        </authorList>
    </citation>
    <scope>NUCLEOTIDE SEQUENCE</scope>
    <source>
        <strain evidence="18">NIAS01</strain>
        <tissue evidence="18">Whole body or cell culture</tissue>
    </source>
</reference>
<evidence type="ECO:0000256" key="11">
    <source>
        <dbReference type="ARBA" id="ARBA00023242"/>
    </source>
</evidence>
<accession>A0A9J6CHG4</accession>
<organism evidence="18 19">
    <name type="scientific">Polypedilum vanderplanki</name>
    <name type="common">Sleeping chironomid midge</name>
    <dbReference type="NCBI Taxonomy" id="319348"/>
    <lineage>
        <taxon>Eukaryota</taxon>
        <taxon>Metazoa</taxon>
        <taxon>Ecdysozoa</taxon>
        <taxon>Arthropoda</taxon>
        <taxon>Hexapoda</taxon>
        <taxon>Insecta</taxon>
        <taxon>Pterygota</taxon>
        <taxon>Neoptera</taxon>
        <taxon>Endopterygota</taxon>
        <taxon>Diptera</taxon>
        <taxon>Nematocera</taxon>
        <taxon>Chironomoidea</taxon>
        <taxon>Chironomidae</taxon>
        <taxon>Chironominae</taxon>
        <taxon>Polypedilum</taxon>
        <taxon>Polypedilum</taxon>
    </lineage>
</organism>
<dbReference type="GO" id="GO:0051642">
    <property type="term" value="P:centrosome localization"/>
    <property type="evidence" value="ECO:0007669"/>
    <property type="project" value="TreeGrafter"/>
</dbReference>
<evidence type="ECO:0000256" key="7">
    <source>
        <dbReference type="ARBA" id="ARBA00022776"/>
    </source>
</evidence>
<dbReference type="PANTHER" id="PTHR12955">
    <property type="entry name" value="SARCOMA ANTIGEN NY-SAR-95-RELATED"/>
    <property type="match status" value="1"/>
</dbReference>
<evidence type="ECO:0000256" key="1">
    <source>
        <dbReference type="ARBA" id="ARBA00004123"/>
    </source>
</evidence>
<dbReference type="GO" id="GO:0051301">
    <property type="term" value="P:cell division"/>
    <property type="evidence" value="ECO:0007669"/>
    <property type="project" value="UniProtKB-KW"/>
</dbReference>
<dbReference type="GO" id="GO:0007346">
    <property type="term" value="P:regulation of mitotic cell cycle"/>
    <property type="evidence" value="ECO:0007669"/>
    <property type="project" value="TreeGrafter"/>
</dbReference>
<evidence type="ECO:0000256" key="8">
    <source>
        <dbReference type="ARBA" id="ARBA00022782"/>
    </source>
</evidence>
<keyword evidence="12" id="KW-0469">Meiosis</keyword>
<dbReference type="PANTHER" id="PTHR12955:SF1">
    <property type="entry name" value="INTEGRATOR COMPLEX SUBUNIT 13"/>
    <property type="match status" value="1"/>
</dbReference>
<dbReference type="Pfam" id="PF10221">
    <property type="entry name" value="Mat89Bb"/>
    <property type="match status" value="1"/>
</dbReference>
<keyword evidence="10" id="KW-0175">Coiled coil</keyword>
<keyword evidence="5" id="KW-0963">Cytoplasm</keyword>